<dbReference type="Gene3D" id="3.40.50.1820">
    <property type="entry name" value="alpha/beta hydrolase"/>
    <property type="match status" value="1"/>
</dbReference>
<comment type="catalytic activity">
    <reaction evidence="8">
        <text>an acyl-CoA + a 1,2-diacyl-sn-glycerol = a triacyl-sn-glycerol + CoA</text>
        <dbReference type="Rhea" id="RHEA:10868"/>
        <dbReference type="ChEBI" id="CHEBI:17815"/>
        <dbReference type="ChEBI" id="CHEBI:57287"/>
        <dbReference type="ChEBI" id="CHEBI:58342"/>
        <dbReference type="ChEBI" id="CHEBI:64615"/>
        <dbReference type="EC" id="2.3.1.20"/>
    </reaction>
</comment>
<evidence type="ECO:0000313" key="9">
    <source>
        <dbReference type="EMBL" id="HJG92370.1"/>
    </source>
</evidence>
<dbReference type="GO" id="GO:0004144">
    <property type="term" value="F:diacylglycerol O-acyltransferase activity"/>
    <property type="evidence" value="ECO:0007669"/>
    <property type="project" value="UniProtKB-EC"/>
</dbReference>
<dbReference type="AlphaFoldDB" id="A0A921MXD7"/>
<protein>
    <recommendedName>
        <fullName evidence="7">Acyl-CoA:diacylglycerol acyltransferase</fullName>
        <ecNumber evidence="3">2.3.1.122</ecNumber>
        <ecNumber evidence="4">2.3.1.20</ecNumber>
    </recommendedName>
</protein>
<organism evidence="9 10">
    <name type="scientific">Brachybacterium massiliense</name>
    <dbReference type="NCBI Taxonomy" id="1755098"/>
    <lineage>
        <taxon>Bacteria</taxon>
        <taxon>Bacillati</taxon>
        <taxon>Actinomycetota</taxon>
        <taxon>Actinomycetes</taxon>
        <taxon>Micrococcales</taxon>
        <taxon>Dermabacteraceae</taxon>
        <taxon>Brachybacterium</taxon>
    </lineage>
</organism>
<accession>A0A921MXD7</accession>
<dbReference type="InterPro" id="IPR050583">
    <property type="entry name" value="Mycobacterial_A85_antigen"/>
</dbReference>
<dbReference type="EC" id="2.3.1.20" evidence="4"/>
<evidence type="ECO:0000256" key="5">
    <source>
        <dbReference type="ARBA" id="ARBA00022679"/>
    </source>
</evidence>
<dbReference type="Pfam" id="PF00756">
    <property type="entry name" value="Esterase"/>
    <property type="match status" value="1"/>
</dbReference>
<comment type="caution">
    <text evidence="9">The sequence shown here is derived from an EMBL/GenBank/DDBJ whole genome shotgun (WGS) entry which is preliminary data.</text>
</comment>
<dbReference type="InterPro" id="IPR029058">
    <property type="entry name" value="AB_hydrolase_fold"/>
</dbReference>
<evidence type="ECO:0000256" key="6">
    <source>
        <dbReference type="ARBA" id="ARBA00023315"/>
    </source>
</evidence>
<gene>
    <name evidence="9" type="ORF">K8V81_11690</name>
</gene>
<dbReference type="InterPro" id="IPR000801">
    <property type="entry name" value="Esterase-like"/>
</dbReference>
<evidence type="ECO:0000256" key="2">
    <source>
        <dbReference type="ARBA" id="ARBA00005874"/>
    </source>
</evidence>
<dbReference type="PANTHER" id="PTHR48098:SF1">
    <property type="entry name" value="DIACYLGLYCEROL ACYLTRANSFERASE_MYCOLYLTRANSFERASE AG85A"/>
    <property type="match status" value="1"/>
</dbReference>
<reference evidence="9" key="2">
    <citation type="submission" date="2021-09" db="EMBL/GenBank/DDBJ databases">
        <authorList>
            <person name="Gilroy R."/>
        </authorList>
    </citation>
    <scope>NUCLEOTIDE SEQUENCE</scope>
    <source>
        <strain evidence="9">ChiGjej5B5-22894</strain>
    </source>
</reference>
<keyword evidence="5" id="KW-0808">Transferase</keyword>
<comment type="similarity">
    <text evidence="2">Belongs to the mycobacterial A85 antigen family.</text>
</comment>
<reference evidence="9" key="1">
    <citation type="journal article" date="2021" name="PeerJ">
        <title>Extensive microbial diversity within the chicken gut microbiome revealed by metagenomics and culture.</title>
        <authorList>
            <person name="Gilroy R."/>
            <person name="Ravi A."/>
            <person name="Getino M."/>
            <person name="Pursley I."/>
            <person name="Horton D.L."/>
            <person name="Alikhan N.F."/>
            <person name="Baker D."/>
            <person name="Gharbi K."/>
            <person name="Hall N."/>
            <person name="Watson M."/>
            <person name="Adriaenssens E.M."/>
            <person name="Foster-Nyarko E."/>
            <person name="Jarju S."/>
            <person name="Secka A."/>
            <person name="Antonio M."/>
            <person name="Oren A."/>
            <person name="Chaudhuri R.R."/>
            <person name="La Ragione R."/>
            <person name="Hildebrand F."/>
            <person name="Pallen M.J."/>
        </authorList>
    </citation>
    <scope>NUCLEOTIDE SEQUENCE</scope>
    <source>
        <strain evidence="9">ChiGjej5B5-22894</strain>
    </source>
</reference>
<dbReference type="EC" id="2.3.1.122" evidence="3"/>
<evidence type="ECO:0000256" key="7">
    <source>
        <dbReference type="ARBA" id="ARBA00032572"/>
    </source>
</evidence>
<dbReference type="PROSITE" id="PS51318">
    <property type="entry name" value="TAT"/>
    <property type="match status" value="1"/>
</dbReference>
<name>A0A921MXD7_9MICO</name>
<evidence type="ECO:0000256" key="3">
    <source>
        <dbReference type="ARBA" id="ARBA00012820"/>
    </source>
</evidence>
<evidence type="ECO:0000256" key="1">
    <source>
        <dbReference type="ARBA" id="ARBA00000697"/>
    </source>
</evidence>
<proteinExistence type="inferred from homology"/>
<dbReference type="Proteomes" id="UP000742460">
    <property type="component" value="Unassembled WGS sequence"/>
</dbReference>
<evidence type="ECO:0000313" key="10">
    <source>
        <dbReference type="Proteomes" id="UP000742460"/>
    </source>
</evidence>
<dbReference type="InterPro" id="IPR006311">
    <property type="entry name" value="TAT_signal"/>
</dbReference>
<keyword evidence="6" id="KW-0012">Acyltransferase</keyword>
<dbReference type="PANTHER" id="PTHR48098">
    <property type="entry name" value="ENTEROCHELIN ESTERASE-RELATED"/>
    <property type="match status" value="1"/>
</dbReference>
<dbReference type="GO" id="GO:0050348">
    <property type="term" value="F:trehalose O-mycolyltransferase activity"/>
    <property type="evidence" value="ECO:0007669"/>
    <property type="project" value="UniProtKB-EC"/>
</dbReference>
<evidence type="ECO:0000256" key="4">
    <source>
        <dbReference type="ARBA" id="ARBA00013244"/>
    </source>
</evidence>
<dbReference type="EMBL" id="DYUE01000275">
    <property type="protein sequence ID" value="HJG92370.1"/>
    <property type="molecule type" value="Genomic_DNA"/>
</dbReference>
<dbReference type="SUPFAM" id="SSF53474">
    <property type="entry name" value="alpha/beta-Hydrolases"/>
    <property type="match status" value="1"/>
</dbReference>
<dbReference type="RefSeq" id="WP_170931977.1">
    <property type="nucleotide sequence ID" value="NZ_FXXB01000008.1"/>
</dbReference>
<sequence length="372" mass="40402">MSQHVSDSPAPTGLSRLSRISPSRRSLLLGAAAAAPIVALGAGSASALGGYRDAGGLHITHEWIHEDIRSVDFRFDTGGQVQTFPPSLRVTVPAGYDENPDRHYPVVLLLHGGGGMYQDWTNHGNVIEQTEKHEAIVVMPDGGGGSFYSNANFPRAGLVANWETFIMEMVLPFVHANFRTAPDRMAIAGLSMGGFGALALGQRYWGHFRSVSSYSGPADCGATPHGLLVGTLIMVSPLGDVPRYGLRANGPGAIWGLEPYPEIARGYNPMENIETYRDKRVFLRTGNGPLLDLLGFDGMDDLVGEYRSRLAEFGMDVQENVVMHTQESFSNALSDAGIEHDFRVDDGETHEWGLWNRSFAEDLPGMMKVLNS</sequence>
<evidence type="ECO:0000256" key="8">
    <source>
        <dbReference type="ARBA" id="ARBA00048109"/>
    </source>
</evidence>
<comment type="catalytic activity">
    <reaction evidence="1">
        <text>2 alpha,alpha'-trehalose 6-mycolate = alpha,alpha'-trehalose 6,6'-bismycolate + alpha,alpha-trehalose</text>
        <dbReference type="Rhea" id="RHEA:23472"/>
        <dbReference type="ChEBI" id="CHEBI:16551"/>
        <dbReference type="ChEBI" id="CHEBI:18195"/>
        <dbReference type="ChEBI" id="CHEBI:18234"/>
        <dbReference type="EC" id="2.3.1.122"/>
    </reaction>
</comment>